<dbReference type="InterPro" id="IPR012340">
    <property type="entry name" value="NA-bd_OB-fold"/>
</dbReference>
<reference evidence="2 3" key="1">
    <citation type="journal article" date="2020" name="Mol. Plant">
        <title>The Chromosome-Based Rubber Tree Genome Provides New Insights into Spurge Genome Evolution and Rubber Biosynthesis.</title>
        <authorList>
            <person name="Liu J."/>
            <person name="Shi C."/>
            <person name="Shi C.C."/>
            <person name="Li W."/>
            <person name="Zhang Q.J."/>
            <person name="Zhang Y."/>
            <person name="Li K."/>
            <person name="Lu H.F."/>
            <person name="Shi C."/>
            <person name="Zhu S.T."/>
            <person name="Xiao Z.Y."/>
            <person name="Nan H."/>
            <person name="Yue Y."/>
            <person name="Zhu X.G."/>
            <person name="Wu Y."/>
            <person name="Hong X.N."/>
            <person name="Fan G.Y."/>
            <person name="Tong Y."/>
            <person name="Zhang D."/>
            <person name="Mao C.L."/>
            <person name="Liu Y.L."/>
            <person name="Hao S.J."/>
            <person name="Liu W.Q."/>
            <person name="Lv M.Q."/>
            <person name="Zhang H.B."/>
            <person name="Liu Y."/>
            <person name="Hu-Tang G.R."/>
            <person name="Wang J.P."/>
            <person name="Wang J.H."/>
            <person name="Sun Y.H."/>
            <person name="Ni S.B."/>
            <person name="Chen W.B."/>
            <person name="Zhang X.C."/>
            <person name="Jiao Y.N."/>
            <person name="Eichler E.E."/>
            <person name="Li G.H."/>
            <person name="Liu X."/>
            <person name="Gao L.Z."/>
        </authorList>
    </citation>
    <scope>NUCLEOTIDE SEQUENCE [LARGE SCALE GENOMIC DNA]</scope>
    <source>
        <strain evidence="3">cv. GT1</strain>
        <tissue evidence="2">Leaf</tissue>
    </source>
</reference>
<dbReference type="EMBL" id="JAAGAX010000015">
    <property type="protein sequence ID" value="KAF2290686.1"/>
    <property type="molecule type" value="Genomic_DNA"/>
</dbReference>
<accession>A0A6A6KRI2</accession>
<keyword evidence="1" id="KW-0963">Cytoplasm</keyword>
<evidence type="ECO:0000256" key="1">
    <source>
        <dbReference type="ARBA" id="ARBA00022490"/>
    </source>
</evidence>
<dbReference type="GO" id="GO:0005829">
    <property type="term" value="C:cytosol"/>
    <property type="evidence" value="ECO:0007669"/>
    <property type="project" value="TreeGrafter"/>
</dbReference>
<comment type="caution">
    <text evidence="2">The sequence shown here is derived from an EMBL/GenBank/DDBJ whole genome shotgun (WGS) entry which is preliminary data.</text>
</comment>
<dbReference type="Proteomes" id="UP000467840">
    <property type="component" value="Chromosome 2"/>
</dbReference>
<organism evidence="2 3">
    <name type="scientific">Hevea brasiliensis</name>
    <name type="common">Para rubber tree</name>
    <name type="synonym">Siphonia brasiliensis</name>
    <dbReference type="NCBI Taxonomy" id="3981"/>
    <lineage>
        <taxon>Eukaryota</taxon>
        <taxon>Viridiplantae</taxon>
        <taxon>Streptophyta</taxon>
        <taxon>Embryophyta</taxon>
        <taxon>Tracheophyta</taxon>
        <taxon>Spermatophyta</taxon>
        <taxon>Magnoliopsida</taxon>
        <taxon>eudicotyledons</taxon>
        <taxon>Gunneridae</taxon>
        <taxon>Pentapetalae</taxon>
        <taxon>rosids</taxon>
        <taxon>fabids</taxon>
        <taxon>Malpighiales</taxon>
        <taxon>Euphorbiaceae</taxon>
        <taxon>Crotonoideae</taxon>
        <taxon>Micrandreae</taxon>
        <taxon>Hevea</taxon>
    </lineage>
</organism>
<evidence type="ECO:0000313" key="2">
    <source>
        <dbReference type="EMBL" id="KAF2290686.1"/>
    </source>
</evidence>
<name>A0A6A6KRI2_HEVBR</name>
<dbReference type="PANTHER" id="PTHR43450:SF1">
    <property type="entry name" value="ASPARTATE--TRNA LIGASE, CYTOPLASMIC"/>
    <property type="match status" value="1"/>
</dbReference>
<gene>
    <name evidence="2" type="ORF">GH714_015004</name>
</gene>
<evidence type="ECO:0000313" key="3">
    <source>
        <dbReference type="Proteomes" id="UP000467840"/>
    </source>
</evidence>
<dbReference type="GO" id="GO:0003723">
    <property type="term" value="F:RNA binding"/>
    <property type="evidence" value="ECO:0007669"/>
    <property type="project" value="TreeGrafter"/>
</dbReference>
<keyword evidence="3" id="KW-1185">Reference proteome</keyword>
<dbReference type="GO" id="GO:0006422">
    <property type="term" value="P:aspartyl-tRNA aminoacylation"/>
    <property type="evidence" value="ECO:0007669"/>
    <property type="project" value="InterPro"/>
</dbReference>
<dbReference type="InterPro" id="IPR004523">
    <property type="entry name" value="Asp-tRNA_synthase_2"/>
</dbReference>
<sequence>MLPSPRENNRSHLNATRPNILVLVDDYEEGCQCSTKNQTTRPFPWRVDEELSKSISKKAAKKEAAKQEKLRRRQEAALASAASSIAIGEEEDPLAAKYGNVPLYELQSKEETDLSEWTRVGDLSEGLKDKEVLIRGRAQTTRAVEVQVRKLHCISKAMPTLPINIEDAARSEKEIEEALQAGEQLVRVNQDTRLNYRVLDMRTPANQGIFYISMKLAV</sequence>
<dbReference type="InterPro" id="IPR045864">
    <property type="entry name" value="aa-tRNA-synth_II/BPL/LPL"/>
</dbReference>
<dbReference type="Gene3D" id="3.30.930.10">
    <property type="entry name" value="Bira Bifunctional Protein, Domain 2"/>
    <property type="match status" value="1"/>
</dbReference>
<dbReference type="GO" id="GO:0005524">
    <property type="term" value="F:ATP binding"/>
    <property type="evidence" value="ECO:0007669"/>
    <property type="project" value="InterPro"/>
</dbReference>
<dbReference type="GO" id="GO:0004815">
    <property type="term" value="F:aspartate-tRNA ligase activity"/>
    <property type="evidence" value="ECO:0007669"/>
    <property type="project" value="InterPro"/>
</dbReference>
<dbReference type="PANTHER" id="PTHR43450">
    <property type="entry name" value="ASPARTYL-TRNA SYNTHETASE"/>
    <property type="match status" value="1"/>
</dbReference>
<dbReference type="GO" id="GO:0017101">
    <property type="term" value="C:aminoacyl-tRNA synthetase multienzyme complex"/>
    <property type="evidence" value="ECO:0007669"/>
    <property type="project" value="TreeGrafter"/>
</dbReference>
<dbReference type="Gene3D" id="2.40.50.140">
    <property type="entry name" value="Nucleic acid-binding proteins"/>
    <property type="match status" value="1"/>
</dbReference>
<protein>
    <submittedName>
        <fullName evidence="2">Uncharacterized protein</fullName>
    </submittedName>
</protein>
<dbReference type="AlphaFoldDB" id="A0A6A6KRI2"/>
<proteinExistence type="predicted"/>